<evidence type="ECO:0000256" key="1">
    <source>
        <dbReference type="ARBA" id="ARBA00023015"/>
    </source>
</evidence>
<dbReference type="SUPFAM" id="SSF55073">
    <property type="entry name" value="Nucleotide cyclase"/>
    <property type="match status" value="1"/>
</dbReference>
<dbReference type="Gene3D" id="3.30.70.270">
    <property type="match status" value="1"/>
</dbReference>
<dbReference type="InterPro" id="IPR028082">
    <property type="entry name" value="Peripla_BP_I"/>
</dbReference>
<dbReference type="PANTHER" id="PTHR30146">
    <property type="entry name" value="LACI-RELATED TRANSCRIPTIONAL REPRESSOR"/>
    <property type="match status" value="1"/>
</dbReference>
<evidence type="ECO:0000256" key="2">
    <source>
        <dbReference type="ARBA" id="ARBA00023125"/>
    </source>
</evidence>
<dbReference type="Pfam" id="PF00990">
    <property type="entry name" value="GGDEF"/>
    <property type="match status" value="1"/>
</dbReference>
<dbReference type="Gene3D" id="3.40.50.2300">
    <property type="match status" value="2"/>
</dbReference>
<dbReference type="OrthoDB" id="56125at2"/>
<evidence type="ECO:0000313" key="5">
    <source>
        <dbReference type="EMBL" id="SEK87507.1"/>
    </source>
</evidence>
<dbReference type="InterPro" id="IPR046335">
    <property type="entry name" value="LacI/GalR-like_sensor"/>
</dbReference>
<evidence type="ECO:0000259" key="4">
    <source>
        <dbReference type="PROSITE" id="PS50887"/>
    </source>
</evidence>
<name>A0A1H7KNI6_RUMAL</name>
<organism evidence="5 6">
    <name type="scientific">Ruminococcus albus</name>
    <dbReference type="NCBI Taxonomy" id="1264"/>
    <lineage>
        <taxon>Bacteria</taxon>
        <taxon>Bacillati</taxon>
        <taxon>Bacillota</taxon>
        <taxon>Clostridia</taxon>
        <taxon>Eubacteriales</taxon>
        <taxon>Oscillospiraceae</taxon>
        <taxon>Ruminococcus</taxon>
    </lineage>
</organism>
<feature type="domain" description="GGDEF" evidence="4">
    <location>
        <begin position="503"/>
        <end position="632"/>
    </location>
</feature>
<accession>A0A1H7KNI6</accession>
<keyword evidence="2" id="KW-0238">DNA-binding</keyword>
<dbReference type="GO" id="GO:0000976">
    <property type="term" value="F:transcription cis-regulatory region binding"/>
    <property type="evidence" value="ECO:0007669"/>
    <property type="project" value="TreeGrafter"/>
</dbReference>
<dbReference type="AlphaFoldDB" id="A0A1H7KNI6"/>
<dbReference type="RefSeq" id="WP_074832990.1">
    <property type="nucleotide sequence ID" value="NZ_FOAT01000007.1"/>
</dbReference>
<keyword evidence="1" id="KW-0805">Transcription regulation</keyword>
<dbReference type="NCBIfam" id="TIGR00254">
    <property type="entry name" value="GGDEF"/>
    <property type="match status" value="1"/>
</dbReference>
<evidence type="ECO:0000313" key="6">
    <source>
        <dbReference type="Proteomes" id="UP000186015"/>
    </source>
</evidence>
<proteinExistence type="predicted"/>
<dbReference type="Proteomes" id="UP000186015">
    <property type="component" value="Unassembled WGS sequence"/>
</dbReference>
<dbReference type="InterPro" id="IPR029787">
    <property type="entry name" value="Nucleotide_cyclase"/>
</dbReference>
<dbReference type="InterPro" id="IPR000160">
    <property type="entry name" value="GGDEF_dom"/>
</dbReference>
<dbReference type="CDD" id="cd01949">
    <property type="entry name" value="GGDEF"/>
    <property type="match status" value="1"/>
</dbReference>
<dbReference type="GO" id="GO:0003700">
    <property type="term" value="F:DNA-binding transcription factor activity"/>
    <property type="evidence" value="ECO:0007669"/>
    <property type="project" value="TreeGrafter"/>
</dbReference>
<sequence>MINSRKSIAIFTCQVTLGYRRFFCEAVNQAAIEKGYNVVFYNFYGIVGSKHTDYSDYEYKLVDVIPFSQFSGIIFDEESIAIEGLVDTLVAKIKEKATCPVVSVSSFMEGFYNLCFDDDAGIDLIVRHLYDHHGCRRIGFMSGPMWHKDGVKRYHAFKATMKALGLPEEGEGIFEGDFWYNKAKEAAEFFAGEGKELPEAIVCANDYMAMALCKELKNKGLRIPEDVLITGFDGAEEGQEYIPRLTTVDHRRDDIAKQAVTLIDNILKGNKSPETSYIEPELILGDSCGCTRADPNVEIERLNDYADFSRTMHYYLSDIIGATLKMNIVESISELERSFADYAVNFGGYRSFCVMTYVDENGKTSLEKGMNAPTQKAYPSILVDRKGDYKGIERKVITTDEFLPTESVNEPRIVYITSMHCGDRCFGYSSVSMTGTGAFNEFYYVWIATLAVAMESLLRSNNIHELIKNLEDTSVRDGLTGLYNRRGFELRSAEASRSMRKDSTACAMVIDMDGLKHINDRFGHAEGDIAIKNLADIIGEVFKGKAIAGRTGGDEFYVFVSECTEDMVHTFRKQIYFLISELNAASDKPYNIDASFGACIHEITPNYNVEELIRIADERMYAEKQQKRTRRT</sequence>
<dbReference type="CDD" id="cd06267">
    <property type="entry name" value="PBP1_LacI_sugar_binding-like"/>
    <property type="match status" value="1"/>
</dbReference>
<gene>
    <name evidence="5" type="ORF">SAMN05216469_1075</name>
</gene>
<dbReference type="Pfam" id="PF13377">
    <property type="entry name" value="Peripla_BP_3"/>
    <property type="match status" value="1"/>
</dbReference>
<dbReference type="SUPFAM" id="SSF53822">
    <property type="entry name" value="Periplasmic binding protein-like I"/>
    <property type="match status" value="1"/>
</dbReference>
<protein>
    <submittedName>
        <fullName evidence="5">Diguanylate cyclase (GGDEF) domain-containing protein</fullName>
    </submittedName>
</protein>
<dbReference type="InterPro" id="IPR043128">
    <property type="entry name" value="Rev_trsase/Diguanyl_cyclase"/>
</dbReference>
<dbReference type="EMBL" id="FOAT01000007">
    <property type="protein sequence ID" value="SEK87507.1"/>
    <property type="molecule type" value="Genomic_DNA"/>
</dbReference>
<evidence type="ECO:0000256" key="3">
    <source>
        <dbReference type="ARBA" id="ARBA00023163"/>
    </source>
</evidence>
<dbReference type="PROSITE" id="PS50887">
    <property type="entry name" value="GGDEF"/>
    <property type="match status" value="1"/>
</dbReference>
<dbReference type="PANTHER" id="PTHR30146:SF24">
    <property type="entry name" value="XYLOSE OPERON REGULATORY PROTEIN"/>
    <property type="match status" value="1"/>
</dbReference>
<keyword evidence="3" id="KW-0804">Transcription</keyword>
<reference evidence="5 6" key="1">
    <citation type="submission" date="2016-10" db="EMBL/GenBank/DDBJ databases">
        <authorList>
            <person name="de Groot N.N."/>
        </authorList>
    </citation>
    <scope>NUCLEOTIDE SEQUENCE [LARGE SCALE GENOMIC DNA]</scope>
    <source>
        <strain evidence="5 6">KH2T6</strain>
    </source>
</reference>
<dbReference type="SMART" id="SM00267">
    <property type="entry name" value="GGDEF"/>
    <property type="match status" value="1"/>
</dbReference>